<feature type="transmembrane region" description="Helical" evidence="1">
    <location>
        <begin position="6"/>
        <end position="27"/>
    </location>
</feature>
<dbReference type="Proteomes" id="UP000529637">
    <property type="component" value="Unassembled WGS sequence"/>
</dbReference>
<feature type="domain" description="Potassium channel" evidence="2">
    <location>
        <begin position="88"/>
        <end position="134"/>
    </location>
</feature>
<evidence type="ECO:0000259" key="2">
    <source>
        <dbReference type="Pfam" id="PF07885"/>
    </source>
</evidence>
<organism evidence="3 4">
    <name type="scientific">Piscinibacter koreensis</name>
    <dbReference type="NCBI Taxonomy" id="2742824"/>
    <lineage>
        <taxon>Bacteria</taxon>
        <taxon>Pseudomonadati</taxon>
        <taxon>Pseudomonadota</taxon>
        <taxon>Betaproteobacteria</taxon>
        <taxon>Burkholderiales</taxon>
        <taxon>Sphaerotilaceae</taxon>
        <taxon>Piscinibacter</taxon>
    </lineage>
</organism>
<dbReference type="AlphaFoldDB" id="A0A7Y6NQ67"/>
<name>A0A7Y6NQ67_9BURK</name>
<dbReference type="SUPFAM" id="SSF81324">
    <property type="entry name" value="Voltage-gated potassium channels"/>
    <property type="match status" value="1"/>
</dbReference>
<protein>
    <submittedName>
        <fullName evidence="3">Two pore domain potassium channel family protein</fullName>
    </submittedName>
</protein>
<feature type="transmembrane region" description="Helical" evidence="1">
    <location>
        <begin position="48"/>
        <end position="74"/>
    </location>
</feature>
<dbReference type="InterPro" id="IPR013099">
    <property type="entry name" value="K_chnl_dom"/>
</dbReference>
<accession>A0A7Y6NQ67</accession>
<feature type="transmembrane region" description="Helical" evidence="1">
    <location>
        <begin position="116"/>
        <end position="138"/>
    </location>
</feature>
<sequence>MYEDWIANLAVAATTGLAVALCILTHYEGLLGLSRRLAVRVRDQRMKVFYAIVSLLFLHVAEIWIFGIAFWGLLEWPACGALTGRAHPLLDAVYFSAITFSTVGYGDMVPSGPVRLLAGTESLVGLVLITWSASFTYLEMERFWKPRG</sequence>
<dbReference type="Gene3D" id="1.10.287.70">
    <property type="match status" value="1"/>
</dbReference>
<keyword evidence="1" id="KW-1133">Transmembrane helix</keyword>
<reference evidence="3 4" key="1">
    <citation type="submission" date="2020-06" db="EMBL/GenBank/DDBJ databases">
        <title>Schlegella sp. ID0723 isolated from air conditioner.</title>
        <authorList>
            <person name="Kim D.Y."/>
            <person name="Kim D.-U."/>
        </authorList>
    </citation>
    <scope>NUCLEOTIDE SEQUENCE [LARGE SCALE GENOMIC DNA]</scope>
    <source>
        <strain evidence="3 4">ID0723</strain>
    </source>
</reference>
<keyword evidence="4" id="KW-1185">Reference proteome</keyword>
<keyword evidence="1" id="KW-0472">Membrane</keyword>
<dbReference type="Pfam" id="PF07885">
    <property type="entry name" value="Ion_trans_2"/>
    <property type="match status" value="1"/>
</dbReference>
<dbReference type="RefSeq" id="WP_176070176.1">
    <property type="nucleotide sequence ID" value="NZ_JABWMJ010000007.1"/>
</dbReference>
<evidence type="ECO:0000313" key="4">
    <source>
        <dbReference type="Proteomes" id="UP000529637"/>
    </source>
</evidence>
<gene>
    <name evidence="3" type="ORF">HQN59_16335</name>
</gene>
<proteinExistence type="predicted"/>
<evidence type="ECO:0000256" key="1">
    <source>
        <dbReference type="SAM" id="Phobius"/>
    </source>
</evidence>
<evidence type="ECO:0000313" key="3">
    <source>
        <dbReference type="EMBL" id="NUZ07332.1"/>
    </source>
</evidence>
<dbReference type="EMBL" id="JABWMJ010000007">
    <property type="protein sequence ID" value="NUZ07332.1"/>
    <property type="molecule type" value="Genomic_DNA"/>
</dbReference>
<keyword evidence="3" id="KW-0407">Ion channel</keyword>
<keyword evidence="3" id="KW-0813">Transport</keyword>
<keyword evidence="3" id="KW-0406">Ion transport</keyword>
<keyword evidence="1" id="KW-0812">Transmembrane</keyword>
<dbReference type="GO" id="GO:0034220">
    <property type="term" value="P:monoatomic ion transmembrane transport"/>
    <property type="evidence" value="ECO:0007669"/>
    <property type="project" value="UniProtKB-KW"/>
</dbReference>
<comment type="caution">
    <text evidence="3">The sequence shown here is derived from an EMBL/GenBank/DDBJ whole genome shotgun (WGS) entry which is preliminary data.</text>
</comment>